<dbReference type="SUPFAM" id="SSF51351">
    <property type="entry name" value="Triosephosphate isomerase (TIM)"/>
    <property type="match status" value="1"/>
</dbReference>
<dbReference type="GO" id="GO:0006094">
    <property type="term" value="P:gluconeogenesis"/>
    <property type="evidence" value="ECO:0007669"/>
    <property type="project" value="UniProtKB-UniRule"/>
</dbReference>
<dbReference type="GO" id="GO:0006096">
    <property type="term" value="P:glycolytic process"/>
    <property type="evidence" value="ECO:0007669"/>
    <property type="project" value="UniProtKB-UniRule"/>
</dbReference>
<comment type="function">
    <text evidence="7">Involved in the gluconeogenesis. Catalyzes stereospecifically the conversion of dihydroxyacetone phosphate (DHAP) to D-glyceraldehyde-3-phosphate (G3P).</text>
</comment>
<evidence type="ECO:0000256" key="6">
    <source>
        <dbReference type="ARBA" id="ARBA00023235"/>
    </source>
</evidence>
<dbReference type="Pfam" id="PF00121">
    <property type="entry name" value="TIM"/>
    <property type="match status" value="1"/>
</dbReference>
<name>A0A0G0W804_UNCC2</name>
<dbReference type="NCBIfam" id="TIGR00419">
    <property type="entry name" value="tim"/>
    <property type="match status" value="1"/>
</dbReference>
<evidence type="ECO:0000256" key="3">
    <source>
        <dbReference type="ARBA" id="ARBA00022432"/>
    </source>
</evidence>
<comment type="pathway">
    <text evidence="7 8">Carbohydrate biosynthesis; gluconeogenesis.</text>
</comment>
<sequence length="255" mass="28078">MVKRKLVVGNWKMHGIVPETSIMLEKLKKEVEDIKKVEIVVCPPFVDLYTANISVNGTNIELGSQNVFYEEQGPYTGEISPLMLKGLCKYVIVGHSERRIHFLETDKIIAKKVAAAVRHGLTPILCVGDTLQDFNDGFSKITILSQLQAALHLITKDEVAKVVIAYEPVWAIGTGKNCSAKRATEVAKDIKHTIAELFGKAISEKMRVLYGGSVKAKNANVYFDDPDIDGVLVGGASVDHFEFAKIIKGAEKHTK</sequence>
<dbReference type="EC" id="5.3.1.1" evidence="7 8"/>
<dbReference type="CDD" id="cd00311">
    <property type="entry name" value="TIM"/>
    <property type="match status" value="1"/>
</dbReference>
<evidence type="ECO:0000256" key="2">
    <source>
        <dbReference type="ARBA" id="ARBA00007422"/>
    </source>
</evidence>
<comment type="caution">
    <text evidence="9">The sequence shown here is derived from an EMBL/GenBank/DDBJ whole genome shotgun (WGS) entry which is preliminary data.</text>
</comment>
<feature type="binding site" evidence="7">
    <location>
        <begin position="10"/>
        <end position="12"/>
    </location>
    <ligand>
        <name>substrate</name>
    </ligand>
</feature>
<keyword evidence="3 7" id="KW-0312">Gluconeogenesis</keyword>
<comment type="catalytic activity">
    <reaction evidence="7 8">
        <text>D-glyceraldehyde 3-phosphate = dihydroxyacetone phosphate</text>
        <dbReference type="Rhea" id="RHEA:18585"/>
        <dbReference type="ChEBI" id="CHEBI:57642"/>
        <dbReference type="ChEBI" id="CHEBI:59776"/>
        <dbReference type="EC" id="5.3.1.1"/>
    </reaction>
</comment>
<proteinExistence type="inferred from homology"/>
<evidence type="ECO:0000256" key="1">
    <source>
        <dbReference type="ARBA" id="ARBA00004680"/>
    </source>
</evidence>
<dbReference type="GO" id="GO:0019563">
    <property type="term" value="P:glycerol catabolic process"/>
    <property type="evidence" value="ECO:0007669"/>
    <property type="project" value="TreeGrafter"/>
</dbReference>
<dbReference type="AlphaFoldDB" id="A0A0G0W804"/>
<comment type="similarity">
    <text evidence="2 7 8">Belongs to the triosephosphate isomerase family.</text>
</comment>
<evidence type="ECO:0000313" key="9">
    <source>
        <dbReference type="EMBL" id="KKS09114.1"/>
    </source>
</evidence>
<accession>A0A0G0W804</accession>
<dbReference type="InterPro" id="IPR035990">
    <property type="entry name" value="TIM_sf"/>
</dbReference>
<dbReference type="PANTHER" id="PTHR21139:SF42">
    <property type="entry name" value="TRIOSEPHOSPHATE ISOMERASE"/>
    <property type="match status" value="1"/>
</dbReference>
<dbReference type="InterPro" id="IPR020861">
    <property type="entry name" value="Triosephosphate_isomerase_AS"/>
</dbReference>
<dbReference type="PATRIC" id="fig|1618344.3.peg.828"/>
<feature type="active site" description="Electrophile" evidence="7">
    <location>
        <position position="95"/>
    </location>
</feature>
<reference evidence="9 10" key="1">
    <citation type="journal article" date="2015" name="Nature">
        <title>rRNA introns, odd ribosomes, and small enigmatic genomes across a large radiation of phyla.</title>
        <authorList>
            <person name="Brown C.T."/>
            <person name="Hug L.A."/>
            <person name="Thomas B.C."/>
            <person name="Sharon I."/>
            <person name="Castelle C.J."/>
            <person name="Singh A."/>
            <person name="Wilkins M.J."/>
            <person name="Williams K.H."/>
            <person name="Banfield J.F."/>
        </authorList>
    </citation>
    <scope>NUCLEOTIDE SEQUENCE [LARGE SCALE GENOMIC DNA]</scope>
</reference>
<evidence type="ECO:0000256" key="8">
    <source>
        <dbReference type="RuleBase" id="RU363013"/>
    </source>
</evidence>
<dbReference type="InterPro" id="IPR013785">
    <property type="entry name" value="Aldolase_TIM"/>
</dbReference>
<evidence type="ECO:0000256" key="5">
    <source>
        <dbReference type="ARBA" id="ARBA00023152"/>
    </source>
</evidence>
<dbReference type="GO" id="GO:0004807">
    <property type="term" value="F:triose-phosphate isomerase activity"/>
    <property type="evidence" value="ECO:0007669"/>
    <property type="project" value="UniProtKB-UniRule"/>
</dbReference>
<dbReference type="Proteomes" id="UP000033869">
    <property type="component" value="Unassembled WGS sequence"/>
</dbReference>
<feature type="binding site" evidence="7">
    <location>
        <position position="213"/>
    </location>
    <ligand>
        <name>substrate</name>
    </ligand>
</feature>
<dbReference type="PANTHER" id="PTHR21139">
    <property type="entry name" value="TRIOSEPHOSPHATE ISOMERASE"/>
    <property type="match status" value="1"/>
</dbReference>
<dbReference type="EMBL" id="LCBL01000003">
    <property type="protein sequence ID" value="KKS09114.1"/>
    <property type="molecule type" value="Genomic_DNA"/>
</dbReference>
<dbReference type="InterPro" id="IPR022896">
    <property type="entry name" value="TrioseP_Isoase_bac/euk"/>
</dbReference>
<dbReference type="GO" id="GO:0046166">
    <property type="term" value="P:glyceraldehyde-3-phosphate biosynthetic process"/>
    <property type="evidence" value="ECO:0007669"/>
    <property type="project" value="TreeGrafter"/>
</dbReference>
<comment type="subcellular location">
    <subcellularLocation>
        <location evidence="7 8">Cytoplasm</location>
    </subcellularLocation>
</comment>
<dbReference type="PROSITE" id="PS00171">
    <property type="entry name" value="TIM_1"/>
    <property type="match status" value="1"/>
</dbReference>
<dbReference type="UniPathway" id="UPA00138"/>
<keyword evidence="4 7" id="KW-0963">Cytoplasm</keyword>
<feature type="binding site" evidence="7">
    <location>
        <begin position="234"/>
        <end position="235"/>
    </location>
    <ligand>
        <name>substrate</name>
    </ligand>
</feature>
<dbReference type="InterPro" id="IPR000652">
    <property type="entry name" value="Triosephosphate_isomerase"/>
</dbReference>
<dbReference type="UniPathway" id="UPA00109">
    <property type="reaction ID" value="UER00189"/>
</dbReference>
<dbReference type="PROSITE" id="PS51440">
    <property type="entry name" value="TIM_2"/>
    <property type="match status" value="1"/>
</dbReference>
<gene>
    <name evidence="7" type="primary">tpiA</name>
    <name evidence="9" type="ORF">UU65_C0003G0169</name>
</gene>
<comment type="pathway">
    <text evidence="1 7 8">Carbohydrate degradation; glycolysis; D-glyceraldehyde 3-phosphate from glycerone phosphate: step 1/1.</text>
</comment>
<keyword evidence="5 7" id="KW-0324">Glycolysis</keyword>
<dbReference type="FunFam" id="3.20.20.70:FF:000016">
    <property type="entry name" value="Triosephosphate isomerase"/>
    <property type="match status" value="1"/>
</dbReference>
<organism evidence="9 10">
    <name type="scientific">candidate division CPR2 bacterium GW2011_GWC1_41_48</name>
    <dbReference type="NCBI Taxonomy" id="1618344"/>
    <lineage>
        <taxon>Bacteria</taxon>
        <taxon>Bacteria division CPR2</taxon>
    </lineage>
</organism>
<comment type="subunit">
    <text evidence="7 8">Homodimer.</text>
</comment>
<evidence type="ECO:0000313" key="10">
    <source>
        <dbReference type="Proteomes" id="UP000033869"/>
    </source>
</evidence>
<feature type="binding site" evidence="7">
    <location>
        <position position="173"/>
    </location>
    <ligand>
        <name>substrate</name>
    </ligand>
</feature>
<dbReference type="GO" id="GO:0005829">
    <property type="term" value="C:cytosol"/>
    <property type="evidence" value="ECO:0007669"/>
    <property type="project" value="TreeGrafter"/>
</dbReference>
<keyword evidence="6 7" id="KW-0413">Isomerase</keyword>
<dbReference type="HAMAP" id="MF_00147_B">
    <property type="entry name" value="TIM_B"/>
    <property type="match status" value="1"/>
</dbReference>
<evidence type="ECO:0000256" key="4">
    <source>
        <dbReference type="ARBA" id="ARBA00022490"/>
    </source>
</evidence>
<dbReference type="Gene3D" id="3.20.20.70">
    <property type="entry name" value="Aldolase class I"/>
    <property type="match status" value="1"/>
</dbReference>
<protein>
    <recommendedName>
        <fullName evidence="7 8">Triosephosphate isomerase</fullName>
        <shortName evidence="7">TIM</shortName>
        <shortName evidence="7">TPI</shortName>
        <ecNumber evidence="7 8">5.3.1.1</ecNumber>
    </recommendedName>
    <alternativeName>
        <fullName evidence="7">Triose-phosphate isomerase</fullName>
    </alternativeName>
</protein>
<evidence type="ECO:0000256" key="7">
    <source>
        <dbReference type="HAMAP-Rule" id="MF_00147"/>
    </source>
</evidence>
<feature type="active site" description="Proton acceptor" evidence="7">
    <location>
        <position position="167"/>
    </location>
</feature>